<proteinExistence type="predicted"/>
<keyword evidence="2" id="KW-1185">Reference proteome</keyword>
<name>A0A1X0Q7M1_9MICR</name>
<sequence>MFCQSKFVDSMSIGKHLFTISKRVCSFLNILKIQDNYFLISRFNLKIAYYFFHSLESNTILNHLNGII</sequence>
<evidence type="ECO:0000313" key="2">
    <source>
        <dbReference type="Proteomes" id="UP000192356"/>
    </source>
</evidence>
<comment type="caution">
    <text evidence="1">The sequence shown here is derived from an EMBL/GenBank/DDBJ whole genome shotgun (WGS) entry which is preliminary data.</text>
</comment>
<reference evidence="1 2" key="1">
    <citation type="journal article" date="2017" name="Environ. Microbiol.">
        <title>Decay of the glycolytic pathway and adaptation to intranuclear parasitism within Enterocytozoonidae microsporidia.</title>
        <authorList>
            <person name="Wiredu Boakye D."/>
            <person name="Jaroenlak P."/>
            <person name="Prachumwat A."/>
            <person name="Williams T.A."/>
            <person name="Bateman K.S."/>
            <person name="Itsathitphaisarn O."/>
            <person name="Sritunyalucksana K."/>
            <person name="Paszkiewicz K.H."/>
            <person name="Moore K.A."/>
            <person name="Stentiford G.D."/>
            <person name="Williams B.A."/>
        </authorList>
    </citation>
    <scope>NUCLEOTIDE SEQUENCE [LARGE SCALE GENOMIC DNA]</scope>
    <source>
        <strain evidence="1 2">GB1</strain>
    </source>
</reference>
<organism evidence="1 2">
    <name type="scientific">Hepatospora eriocheir</name>
    <dbReference type="NCBI Taxonomy" id="1081669"/>
    <lineage>
        <taxon>Eukaryota</taxon>
        <taxon>Fungi</taxon>
        <taxon>Fungi incertae sedis</taxon>
        <taxon>Microsporidia</taxon>
        <taxon>Hepatosporidae</taxon>
        <taxon>Hepatospora</taxon>
    </lineage>
</organism>
<dbReference type="Proteomes" id="UP000192356">
    <property type="component" value="Unassembled WGS sequence"/>
</dbReference>
<gene>
    <name evidence="1" type="ORF">HERIO_2256</name>
</gene>
<evidence type="ECO:0000313" key="1">
    <source>
        <dbReference type="EMBL" id="ORD95732.1"/>
    </source>
</evidence>
<dbReference type="EMBL" id="LVKB01000199">
    <property type="protein sequence ID" value="ORD95732.1"/>
    <property type="molecule type" value="Genomic_DNA"/>
</dbReference>
<dbReference type="AlphaFoldDB" id="A0A1X0Q7M1"/>
<protein>
    <submittedName>
        <fullName evidence="1">Uncharacterized protein</fullName>
    </submittedName>
</protein>
<dbReference type="VEuPathDB" id="MicrosporidiaDB:HERIO_2256"/>
<accession>A0A1X0Q7M1</accession>